<keyword evidence="3" id="KW-1185">Reference proteome</keyword>
<dbReference type="EMBL" id="WBVQ01000001">
    <property type="protein sequence ID" value="KAB2817107.1"/>
    <property type="molecule type" value="Genomic_DNA"/>
</dbReference>
<evidence type="ECO:0000259" key="1">
    <source>
        <dbReference type="Pfam" id="PF07007"/>
    </source>
</evidence>
<comment type="caution">
    <text evidence="2">The sequence shown here is derived from an EMBL/GenBank/DDBJ whole genome shotgun (WGS) entry which is preliminary data.</text>
</comment>
<proteinExistence type="predicted"/>
<gene>
    <name evidence="2" type="ORF">F8C82_01535</name>
</gene>
<dbReference type="Pfam" id="PF07007">
    <property type="entry name" value="LprI"/>
    <property type="match status" value="1"/>
</dbReference>
<organism evidence="2 3">
    <name type="scientific">Phaeocystidibacter marisrubri</name>
    <dbReference type="NCBI Taxonomy" id="1577780"/>
    <lineage>
        <taxon>Bacteria</taxon>
        <taxon>Pseudomonadati</taxon>
        <taxon>Bacteroidota</taxon>
        <taxon>Flavobacteriia</taxon>
        <taxon>Flavobacteriales</taxon>
        <taxon>Phaeocystidibacteraceae</taxon>
        <taxon>Phaeocystidibacter</taxon>
    </lineage>
</organism>
<dbReference type="Proteomes" id="UP000484164">
    <property type="component" value="Unassembled WGS sequence"/>
</dbReference>
<sequence length="181" mass="21021">MKRYLLLISLLSMACFGQKPRPVSAKDSTQVREQVNQRVSTLGEALAKTNEWNEVSIAFQVDTSAIEQRLRLYLDIDYSTSGMIKYTLGAEEAYDQLLNKYYRLLLDKLNEEDQSTLIQAQNYWQLYRESERTLNRKLSNEDYSGGGSIQAVFTASRYLAITKARVLELYRYLLRFENVTD</sequence>
<accession>A0A6L3ZH03</accession>
<name>A0A6L3ZH03_9FLAO</name>
<dbReference type="PROSITE" id="PS51257">
    <property type="entry name" value="PROKAR_LIPOPROTEIN"/>
    <property type="match status" value="1"/>
</dbReference>
<protein>
    <submittedName>
        <fullName evidence="2">DUF1311 domain-containing protein</fullName>
    </submittedName>
</protein>
<feature type="domain" description="Lysozyme inhibitor LprI-like N-terminal" evidence="1">
    <location>
        <begin position="80"/>
        <end position="169"/>
    </location>
</feature>
<dbReference type="InterPro" id="IPR009739">
    <property type="entry name" value="LprI-like_N"/>
</dbReference>
<dbReference type="OrthoDB" id="7340239at2"/>
<dbReference type="Gene3D" id="1.20.1270.180">
    <property type="match status" value="1"/>
</dbReference>
<dbReference type="RefSeq" id="WP_151691678.1">
    <property type="nucleotide sequence ID" value="NZ_BMGX01000002.1"/>
</dbReference>
<evidence type="ECO:0000313" key="3">
    <source>
        <dbReference type="Proteomes" id="UP000484164"/>
    </source>
</evidence>
<evidence type="ECO:0000313" key="2">
    <source>
        <dbReference type="EMBL" id="KAB2817107.1"/>
    </source>
</evidence>
<reference evidence="2 3" key="1">
    <citation type="submission" date="2019-10" db="EMBL/GenBank/DDBJ databases">
        <title>Genome sequence of Phaeocystidibacter marisrubri JCM30614 (type strain).</title>
        <authorList>
            <person name="Bowman J.P."/>
        </authorList>
    </citation>
    <scope>NUCLEOTIDE SEQUENCE [LARGE SCALE GENOMIC DNA]</scope>
    <source>
        <strain evidence="2 3">JCM 30614</strain>
    </source>
</reference>
<dbReference type="AlphaFoldDB" id="A0A6L3ZH03"/>